<evidence type="ECO:0000256" key="1">
    <source>
        <dbReference type="SAM" id="SignalP"/>
    </source>
</evidence>
<dbReference type="KEGG" id="slom:PXH66_09035"/>
<name>A0AAF0CS25_9BACT</name>
<feature type="signal peptide" evidence="1">
    <location>
        <begin position="1"/>
        <end position="28"/>
    </location>
</feature>
<evidence type="ECO:0000313" key="3">
    <source>
        <dbReference type="Proteomes" id="UP001218638"/>
    </source>
</evidence>
<sequence length="149" mass="16769">MSAHPLFVPVRILCLLVLLCVVGCQTTADTQRPELTKPFAVSRNMAAAELVANLGEPDLKHPLHDYSVEAEVWVYNRTLASKSRMVLTGTQSTRLWDPVNKRTVTVDMPVYQPEKSATVEVSEILMIRGQVHSWKRKTINDRDVEGLSR</sequence>
<dbReference type="RefSeq" id="WP_330929708.1">
    <property type="nucleotide sequence ID" value="NZ_CP119075.1"/>
</dbReference>
<keyword evidence="3" id="KW-1185">Reference proteome</keyword>
<evidence type="ECO:0000313" key="2">
    <source>
        <dbReference type="EMBL" id="WED66993.1"/>
    </source>
</evidence>
<gene>
    <name evidence="2" type="ORF">PXH66_09035</name>
</gene>
<dbReference type="Proteomes" id="UP001218638">
    <property type="component" value="Chromosome"/>
</dbReference>
<evidence type="ECO:0008006" key="4">
    <source>
        <dbReference type="Google" id="ProtNLM"/>
    </source>
</evidence>
<proteinExistence type="predicted"/>
<accession>A0AAF0CS25</accession>
<dbReference type="EMBL" id="CP119075">
    <property type="protein sequence ID" value="WED66993.1"/>
    <property type="molecule type" value="Genomic_DNA"/>
</dbReference>
<reference evidence="2" key="1">
    <citation type="submission" date="2023-03" db="EMBL/GenBank/DDBJ databases">
        <title>Lomoglobus Profundus gen. nov., sp. nov., a novel member of the phylum Verrucomicrobia, isolated from deep-marine sediment of South China Sea.</title>
        <authorList>
            <person name="Ahmad T."/>
            <person name="Ishaq S.E."/>
            <person name="Wang F."/>
        </authorList>
    </citation>
    <scope>NUCLEOTIDE SEQUENCE</scope>
    <source>
        <strain evidence="2">LMO-M01</strain>
    </source>
</reference>
<protein>
    <recommendedName>
        <fullName evidence="4">Lipoprotein</fullName>
    </recommendedName>
</protein>
<organism evidence="2 3">
    <name type="scientific">Synoicihabitans lomoniglobus</name>
    <dbReference type="NCBI Taxonomy" id="2909285"/>
    <lineage>
        <taxon>Bacteria</taxon>
        <taxon>Pseudomonadati</taxon>
        <taxon>Verrucomicrobiota</taxon>
        <taxon>Opitutia</taxon>
        <taxon>Opitutales</taxon>
        <taxon>Opitutaceae</taxon>
        <taxon>Synoicihabitans</taxon>
    </lineage>
</organism>
<feature type="chain" id="PRO_5042105427" description="Lipoprotein" evidence="1">
    <location>
        <begin position="29"/>
        <end position="149"/>
    </location>
</feature>
<keyword evidence="1" id="KW-0732">Signal</keyword>
<dbReference type="AlphaFoldDB" id="A0AAF0CS25"/>